<proteinExistence type="predicted"/>
<dbReference type="InterPro" id="IPR052336">
    <property type="entry name" value="MlaD_Phospholipid_Transporter"/>
</dbReference>
<dbReference type="InterPro" id="IPR003399">
    <property type="entry name" value="Mce/MlaD"/>
</dbReference>
<keyword evidence="4" id="KW-1185">Reference proteome</keyword>
<evidence type="ECO:0000313" key="3">
    <source>
        <dbReference type="EMBL" id="AIK96140.1"/>
    </source>
</evidence>
<dbReference type="NCBIfam" id="TIGR04430">
    <property type="entry name" value="OM_asym_MlaD"/>
    <property type="match status" value="1"/>
</dbReference>
<dbReference type="STRING" id="91604.ID47_04360"/>
<name>A0A077AZG9_9PROT</name>
<protein>
    <submittedName>
        <fullName evidence="3">ATPase AAA</fullName>
    </submittedName>
</protein>
<feature type="domain" description="Mce/MlaD" evidence="2">
    <location>
        <begin position="35"/>
        <end position="113"/>
    </location>
</feature>
<dbReference type="KEGG" id="paca:ID47_04360"/>
<dbReference type="GO" id="GO:0005543">
    <property type="term" value="F:phospholipid binding"/>
    <property type="evidence" value="ECO:0007669"/>
    <property type="project" value="TreeGrafter"/>
</dbReference>
<keyword evidence="1" id="KW-1133">Transmembrane helix</keyword>
<evidence type="ECO:0000313" key="4">
    <source>
        <dbReference type="Proteomes" id="UP000028926"/>
    </source>
</evidence>
<dbReference type="OrthoDB" id="7164001at2"/>
<sequence>MRANVVEAITGAVVLAIASGFFYYAYTASGTKVVNGYNLYAKFDRIDGLVEGNDIKLSGVKIGDIQHISIDPKTFLARVDMNVDSSIILPEDTSAQIVSESLMGGKYIALVPGGSDVNLAPGDQVTYTQSSISLEGLIGKYLFANNEEGDNKADK</sequence>
<keyword evidence="1" id="KW-0472">Membrane</keyword>
<reference evidence="3 4" key="1">
    <citation type="submission" date="2014-07" db="EMBL/GenBank/DDBJ databases">
        <title>Comparative genomic insights into amoeba endosymbionts belonging to the families of Holosporaceae and Candidatus Midichloriaceae within Rickettsiales.</title>
        <authorList>
            <person name="Wang Z."/>
            <person name="Wu M."/>
        </authorList>
    </citation>
    <scope>NUCLEOTIDE SEQUENCE [LARGE SCALE GENOMIC DNA]</scope>
    <source>
        <strain evidence="3">PRA3</strain>
    </source>
</reference>
<dbReference type="EMBL" id="CP008941">
    <property type="protein sequence ID" value="AIK96140.1"/>
    <property type="molecule type" value="Genomic_DNA"/>
</dbReference>
<dbReference type="PANTHER" id="PTHR33371">
    <property type="entry name" value="INTERMEMBRANE PHOSPHOLIPID TRANSPORT SYSTEM BINDING PROTEIN MLAD-RELATED"/>
    <property type="match status" value="1"/>
</dbReference>
<dbReference type="PANTHER" id="PTHR33371:SF4">
    <property type="entry name" value="INTERMEMBRANE PHOSPHOLIPID TRANSPORT SYSTEM BINDING PROTEIN MLAD"/>
    <property type="match status" value="1"/>
</dbReference>
<dbReference type="Proteomes" id="UP000028926">
    <property type="component" value="Chromosome"/>
</dbReference>
<dbReference type="InterPro" id="IPR030970">
    <property type="entry name" value="ABC_MlaD"/>
</dbReference>
<feature type="transmembrane region" description="Helical" evidence="1">
    <location>
        <begin position="6"/>
        <end position="26"/>
    </location>
</feature>
<dbReference type="GO" id="GO:0005548">
    <property type="term" value="F:phospholipid transporter activity"/>
    <property type="evidence" value="ECO:0007669"/>
    <property type="project" value="TreeGrafter"/>
</dbReference>
<gene>
    <name evidence="3" type="ORF">ID47_04360</name>
</gene>
<dbReference type="RefSeq" id="WP_038464186.1">
    <property type="nucleotide sequence ID" value="NZ_CP008941.1"/>
</dbReference>
<keyword evidence="1" id="KW-0812">Transmembrane</keyword>
<dbReference type="AlphaFoldDB" id="A0A077AZG9"/>
<organism evidence="3 4">
    <name type="scientific">Candidatus Odyssella acanthamoebae</name>
    <dbReference type="NCBI Taxonomy" id="91604"/>
    <lineage>
        <taxon>Bacteria</taxon>
        <taxon>Pseudomonadati</taxon>
        <taxon>Pseudomonadota</taxon>
        <taxon>Alphaproteobacteria</taxon>
        <taxon>Holosporales</taxon>
        <taxon>Candidatus Paracaedibacteraceae</taxon>
        <taxon>Candidatus Odyssella</taxon>
    </lineage>
</organism>
<dbReference type="HOGENOM" id="CLU_107027_1_0_5"/>
<evidence type="ECO:0000256" key="1">
    <source>
        <dbReference type="SAM" id="Phobius"/>
    </source>
</evidence>
<dbReference type="eggNOG" id="COG1463">
    <property type="taxonomic scope" value="Bacteria"/>
</dbReference>
<accession>A0A077AZG9</accession>
<evidence type="ECO:0000259" key="2">
    <source>
        <dbReference type="Pfam" id="PF02470"/>
    </source>
</evidence>
<dbReference type="Pfam" id="PF02470">
    <property type="entry name" value="MlaD"/>
    <property type="match status" value="1"/>
</dbReference>